<dbReference type="CDD" id="cd01763">
    <property type="entry name" value="Ubl_SUMO_like"/>
    <property type="match status" value="1"/>
</dbReference>
<dbReference type="PANTHER" id="PTHR10562">
    <property type="entry name" value="SMALL UBIQUITIN-RELATED MODIFIER"/>
    <property type="match status" value="1"/>
</dbReference>
<keyword evidence="4" id="KW-1185">Reference proteome</keyword>
<dbReference type="Proteomes" id="UP001175227">
    <property type="component" value="Unassembled WGS sequence"/>
</dbReference>
<comment type="caution">
    <text evidence="3">The sequence shown here is derived from an EMBL/GenBank/DDBJ whole genome shotgun (WGS) entry which is preliminary data.</text>
</comment>
<feature type="region of interest" description="Disordered" evidence="1">
    <location>
        <begin position="1"/>
        <end position="40"/>
    </location>
</feature>
<sequence length="158" mass="17671">MPTTPTSMTPATVVNASTPATSSTQIFEPSRTTESPNWDAESDLPTVKELLQQTSPNKKPQCSAQRLMIIIAASSGEQKTYKLRDDTPLKKMLTSFAASYGKEMSSFRFVYKGRRINPERTPRMYDMEDDDVIDAMIEQIGGFVENIMTGMNVAMYHT</sequence>
<dbReference type="AlphaFoldDB" id="A0AA39NBV9"/>
<name>A0AA39NBV9_9AGAR</name>
<dbReference type="EMBL" id="JAUEPR010000122">
    <property type="protein sequence ID" value="KAK0462767.1"/>
    <property type="molecule type" value="Genomic_DNA"/>
</dbReference>
<dbReference type="InterPro" id="IPR029071">
    <property type="entry name" value="Ubiquitin-like_domsf"/>
</dbReference>
<evidence type="ECO:0000313" key="3">
    <source>
        <dbReference type="EMBL" id="KAK0462767.1"/>
    </source>
</evidence>
<organism evidence="3 4">
    <name type="scientific">Armillaria novae-zelandiae</name>
    <dbReference type="NCBI Taxonomy" id="153914"/>
    <lineage>
        <taxon>Eukaryota</taxon>
        <taxon>Fungi</taxon>
        <taxon>Dikarya</taxon>
        <taxon>Basidiomycota</taxon>
        <taxon>Agaricomycotina</taxon>
        <taxon>Agaricomycetes</taxon>
        <taxon>Agaricomycetidae</taxon>
        <taxon>Agaricales</taxon>
        <taxon>Marasmiineae</taxon>
        <taxon>Physalacriaceae</taxon>
        <taxon>Armillaria</taxon>
    </lineage>
</organism>
<gene>
    <name evidence="3" type="ORF">IW261DRAFT_1576176</name>
</gene>
<feature type="domain" description="Ubiquitin-like" evidence="2">
    <location>
        <begin position="67"/>
        <end position="142"/>
    </location>
</feature>
<reference evidence="3" key="1">
    <citation type="submission" date="2023-06" db="EMBL/GenBank/DDBJ databases">
        <authorList>
            <consortium name="Lawrence Berkeley National Laboratory"/>
            <person name="Ahrendt S."/>
            <person name="Sahu N."/>
            <person name="Indic B."/>
            <person name="Wong-Bajracharya J."/>
            <person name="Merenyi Z."/>
            <person name="Ke H.-M."/>
            <person name="Monk M."/>
            <person name="Kocsube S."/>
            <person name="Drula E."/>
            <person name="Lipzen A."/>
            <person name="Balint B."/>
            <person name="Henrissat B."/>
            <person name="Andreopoulos B."/>
            <person name="Martin F.M."/>
            <person name="Harder C.B."/>
            <person name="Rigling D."/>
            <person name="Ford K.L."/>
            <person name="Foster G.D."/>
            <person name="Pangilinan J."/>
            <person name="Papanicolaou A."/>
            <person name="Barry K."/>
            <person name="LaButti K."/>
            <person name="Viragh M."/>
            <person name="Koriabine M."/>
            <person name="Yan M."/>
            <person name="Riley R."/>
            <person name="Champramary S."/>
            <person name="Plett K.L."/>
            <person name="Tsai I.J."/>
            <person name="Slot J."/>
            <person name="Sipos G."/>
            <person name="Plett J."/>
            <person name="Nagy L.G."/>
            <person name="Grigoriev I.V."/>
        </authorList>
    </citation>
    <scope>NUCLEOTIDE SEQUENCE</scope>
    <source>
        <strain evidence="3">ICMP 16352</strain>
    </source>
</reference>
<evidence type="ECO:0000313" key="4">
    <source>
        <dbReference type="Proteomes" id="UP001175227"/>
    </source>
</evidence>
<feature type="compositionally biased region" description="Low complexity" evidence="1">
    <location>
        <begin position="1"/>
        <end position="12"/>
    </location>
</feature>
<protein>
    <recommendedName>
        <fullName evidence="2">Ubiquitin-like domain-containing protein</fullName>
    </recommendedName>
</protein>
<feature type="compositionally biased region" description="Polar residues" evidence="1">
    <location>
        <begin position="14"/>
        <end position="36"/>
    </location>
</feature>
<evidence type="ECO:0000256" key="1">
    <source>
        <dbReference type="SAM" id="MobiDB-lite"/>
    </source>
</evidence>
<dbReference type="PROSITE" id="PS50053">
    <property type="entry name" value="UBIQUITIN_2"/>
    <property type="match status" value="1"/>
</dbReference>
<dbReference type="InterPro" id="IPR000626">
    <property type="entry name" value="Ubiquitin-like_dom"/>
</dbReference>
<dbReference type="SUPFAM" id="SSF54236">
    <property type="entry name" value="Ubiquitin-like"/>
    <property type="match status" value="1"/>
</dbReference>
<dbReference type="InterPro" id="IPR022617">
    <property type="entry name" value="Rad60/SUMO-like_dom"/>
</dbReference>
<proteinExistence type="predicted"/>
<dbReference type="SMART" id="SM00213">
    <property type="entry name" value="UBQ"/>
    <property type="match status" value="1"/>
</dbReference>
<accession>A0AA39NBV9</accession>
<dbReference type="Pfam" id="PF11976">
    <property type="entry name" value="Rad60-SLD"/>
    <property type="match status" value="1"/>
</dbReference>
<evidence type="ECO:0000259" key="2">
    <source>
        <dbReference type="PROSITE" id="PS50053"/>
    </source>
</evidence>
<dbReference type="Gene3D" id="3.10.20.90">
    <property type="entry name" value="Phosphatidylinositol 3-kinase Catalytic Subunit, Chain A, domain 1"/>
    <property type="match status" value="1"/>
</dbReference>